<keyword evidence="1 3" id="KW-0732">Signal</keyword>
<gene>
    <name evidence="4" type="ORF">SAMN04488131_10176</name>
</gene>
<proteinExistence type="predicted"/>
<dbReference type="Proteomes" id="UP000198596">
    <property type="component" value="Unassembled WGS sequence"/>
</dbReference>
<dbReference type="InterPro" id="IPR026444">
    <property type="entry name" value="Secre_tail"/>
</dbReference>
<evidence type="ECO:0000313" key="5">
    <source>
        <dbReference type="Proteomes" id="UP000198596"/>
    </source>
</evidence>
<reference evidence="5" key="1">
    <citation type="submission" date="2016-10" db="EMBL/GenBank/DDBJ databases">
        <authorList>
            <person name="Varghese N."/>
            <person name="Submissions S."/>
        </authorList>
    </citation>
    <scope>NUCLEOTIDE SEQUENCE [LARGE SCALE GENOMIC DNA]</scope>
    <source>
        <strain evidence="5">CGMCC 1.9227</strain>
    </source>
</reference>
<dbReference type="STRING" id="935223.SAMN04488131_10176"/>
<feature type="chain" id="PRO_5011704338" evidence="3">
    <location>
        <begin position="25"/>
        <end position="611"/>
    </location>
</feature>
<dbReference type="EMBL" id="FONQ01000001">
    <property type="protein sequence ID" value="SFE21406.1"/>
    <property type="molecule type" value="Genomic_DNA"/>
</dbReference>
<feature type="compositionally biased region" description="Polar residues" evidence="2">
    <location>
        <begin position="189"/>
        <end position="200"/>
    </location>
</feature>
<evidence type="ECO:0000256" key="2">
    <source>
        <dbReference type="SAM" id="MobiDB-lite"/>
    </source>
</evidence>
<evidence type="ECO:0000256" key="1">
    <source>
        <dbReference type="ARBA" id="ARBA00022729"/>
    </source>
</evidence>
<name>A0A1I1YPD6_9FLAO</name>
<evidence type="ECO:0000256" key="3">
    <source>
        <dbReference type="SAM" id="SignalP"/>
    </source>
</evidence>
<sequence length="611" mass="66572">MNAKILYRFCLFFAGFLFHSHVNAQLFVSANTDVFVNNEVVYVAQDVELNATTSNFYLRQDGQLLQGTTTAGANKGLGNLSVFQEGTTNNFQFNYWCSPVGGNVVSAGNAPFGITQFKDIVTLTSSNDPTILAANNYNGTASPFAIAPYWINKLIATAGYSAWHQVGSSSNLNAGEGFTMKGTSGTNATNVNGVLNNPGNKQRYDFRGKPNDGTISIPVGIEQFTLTGNPYPSAIDLSAFLIGATNSTGIAYFWEQDKLVNSHYIADYKGGYGAFSPGTPASMGLYVPATFYSYDGSGNEVTAAGTGGTYERRFCPVGQGFLIDGSANGVVEMKNSYRVFVKEGSLNYNQFEKNANQNKTKNTSGYLNTIQSVSGFDYTTVSLAPTPQIKFNALMNNQGVRQLALALIPEATDGIDRGMDAMSSSDTTPADVYFVLEETDFVINAINFDIDKKIPIGFRNDKAANYKITVKEIVNFTGVNTVYLHDKVKDLFYDIKNDFHELDLPAGENNTQFEITFKSNSTLGVEEAARESFIIFQNNLMNNLTIDNPLLMDLETCGLYDVAGKLIFVKKDLGVDVSYKFSTSGLGDGIYIVKLTTKDKLMVGKKVIIKN</sequence>
<accession>A0A1I1YPD6</accession>
<protein>
    <submittedName>
        <fullName evidence="4">Por secretion system C-terminal sorting domain-containing protein</fullName>
    </submittedName>
</protein>
<dbReference type="NCBIfam" id="TIGR04183">
    <property type="entry name" value="Por_Secre_tail"/>
    <property type="match status" value="1"/>
</dbReference>
<feature type="region of interest" description="Disordered" evidence="2">
    <location>
        <begin position="189"/>
        <end position="208"/>
    </location>
</feature>
<dbReference type="RefSeq" id="WP_143071031.1">
    <property type="nucleotide sequence ID" value="NZ_FONQ01000001.1"/>
</dbReference>
<feature type="signal peptide" evidence="3">
    <location>
        <begin position="1"/>
        <end position="24"/>
    </location>
</feature>
<evidence type="ECO:0000313" key="4">
    <source>
        <dbReference type="EMBL" id="SFE21406.1"/>
    </source>
</evidence>
<organism evidence="4 5">
    <name type="scientific">Flavobacterium xueshanense</name>
    <dbReference type="NCBI Taxonomy" id="935223"/>
    <lineage>
        <taxon>Bacteria</taxon>
        <taxon>Pseudomonadati</taxon>
        <taxon>Bacteroidota</taxon>
        <taxon>Flavobacteriia</taxon>
        <taxon>Flavobacteriales</taxon>
        <taxon>Flavobacteriaceae</taxon>
        <taxon>Flavobacterium</taxon>
    </lineage>
</organism>
<dbReference type="OrthoDB" id="2582440at2"/>
<dbReference type="AlphaFoldDB" id="A0A1I1YPD6"/>
<keyword evidence="5" id="KW-1185">Reference proteome</keyword>